<dbReference type="EMBL" id="JBHTHM010000403">
    <property type="protein sequence ID" value="MFD0784392.1"/>
    <property type="molecule type" value="Genomic_DNA"/>
</dbReference>
<dbReference type="Proteomes" id="UP001597053">
    <property type="component" value="Unassembled WGS sequence"/>
</dbReference>
<feature type="signal peptide" evidence="1">
    <location>
        <begin position="1"/>
        <end position="27"/>
    </location>
</feature>
<keyword evidence="3" id="KW-1185">Reference proteome</keyword>
<reference evidence="3" key="1">
    <citation type="journal article" date="2019" name="Int. J. Syst. Evol. Microbiol.">
        <title>The Global Catalogue of Microorganisms (GCM) 10K type strain sequencing project: providing services to taxonomists for standard genome sequencing and annotation.</title>
        <authorList>
            <consortium name="The Broad Institute Genomics Platform"/>
            <consortium name="The Broad Institute Genome Sequencing Center for Infectious Disease"/>
            <person name="Wu L."/>
            <person name="Ma J."/>
        </authorList>
    </citation>
    <scope>NUCLEOTIDE SEQUENCE [LARGE SCALE GENOMIC DNA]</scope>
    <source>
        <strain evidence="3">JCM 32148</strain>
    </source>
</reference>
<protein>
    <submittedName>
        <fullName evidence="2">Uncharacterized protein</fullName>
    </submittedName>
</protein>
<gene>
    <name evidence="2" type="ORF">ACFQZ8_10770</name>
</gene>
<evidence type="ECO:0000313" key="3">
    <source>
        <dbReference type="Proteomes" id="UP001597053"/>
    </source>
</evidence>
<accession>A0ABW3A0J3</accession>
<comment type="caution">
    <text evidence="2">The sequence shown here is derived from an EMBL/GenBank/DDBJ whole genome shotgun (WGS) entry which is preliminary data.</text>
</comment>
<organism evidence="2 3">
    <name type="scientific">Micromonospora azadirachtae</name>
    <dbReference type="NCBI Taxonomy" id="1970735"/>
    <lineage>
        <taxon>Bacteria</taxon>
        <taxon>Bacillati</taxon>
        <taxon>Actinomycetota</taxon>
        <taxon>Actinomycetes</taxon>
        <taxon>Micromonosporales</taxon>
        <taxon>Micromonosporaceae</taxon>
        <taxon>Micromonospora</taxon>
    </lineage>
</organism>
<name>A0ABW3A0J3_9ACTN</name>
<evidence type="ECO:0000256" key="1">
    <source>
        <dbReference type="SAM" id="SignalP"/>
    </source>
</evidence>
<evidence type="ECO:0000313" key="2">
    <source>
        <dbReference type="EMBL" id="MFD0784392.1"/>
    </source>
</evidence>
<proteinExistence type="predicted"/>
<sequence length="276" mass="28641">MVSMRNVARLVAVAVVGSLLPAAPAHAEYEPYDTRLVKTVINNGKPIAFGASGSITVPVTVQIAEDSGGLATVDAKLRSFGGLFFAYLDGPADHNMTCAPVPATMFTCTGAATFGMGYVDNTSAGLPVQLRLDGYAYDSGRYTLLSDPAENVLLLKKAGLMAPEAGTGAVRKGGSLTITGKLTYPDWNRLEVGGNSYYSAAYAGQPVSLEFKKAGTTSYTRVGTVTSAADGTVRTTVTADASGTWRWSFAGAGVVAASVSPDTSILVHDVRPGTRR</sequence>
<feature type="chain" id="PRO_5045143048" evidence="1">
    <location>
        <begin position="28"/>
        <end position="276"/>
    </location>
</feature>
<keyword evidence="1" id="KW-0732">Signal</keyword>